<dbReference type="AlphaFoldDB" id="A0A194SAP9"/>
<dbReference type="GeneID" id="28974350"/>
<dbReference type="EMBL" id="KQ474074">
    <property type="protein sequence ID" value="KPV77535.1"/>
    <property type="molecule type" value="Genomic_DNA"/>
</dbReference>
<gene>
    <name evidence="1" type="ORF">RHOBADRAFT_41529</name>
</gene>
<evidence type="ECO:0008006" key="3">
    <source>
        <dbReference type="Google" id="ProtNLM"/>
    </source>
</evidence>
<protein>
    <recommendedName>
        <fullName evidence="3">F-box domain-containing protein</fullName>
    </recommendedName>
</protein>
<dbReference type="InterPro" id="IPR032675">
    <property type="entry name" value="LRR_dom_sf"/>
</dbReference>
<reference evidence="1 2" key="1">
    <citation type="journal article" date="2015" name="Front. Microbiol.">
        <title>Genome sequence of the plant growth promoting endophytic yeast Rhodotorula graminis WP1.</title>
        <authorList>
            <person name="Firrincieli A."/>
            <person name="Otillar R."/>
            <person name="Salamov A."/>
            <person name="Schmutz J."/>
            <person name="Khan Z."/>
            <person name="Redman R.S."/>
            <person name="Fleck N.D."/>
            <person name="Lindquist E."/>
            <person name="Grigoriev I.V."/>
            <person name="Doty S.L."/>
        </authorList>
    </citation>
    <scope>NUCLEOTIDE SEQUENCE [LARGE SCALE GENOMIC DNA]</scope>
    <source>
        <strain evidence="1 2">WP1</strain>
    </source>
</reference>
<dbReference type="Gene3D" id="3.80.10.10">
    <property type="entry name" value="Ribonuclease Inhibitor"/>
    <property type="match status" value="1"/>
</dbReference>
<keyword evidence="2" id="KW-1185">Reference proteome</keyword>
<proteinExistence type="predicted"/>
<dbReference type="Proteomes" id="UP000053890">
    <property type="component" value="Unassembled WGS sequence"/>
</dbReference>
<organism evidence="1 2">
    <name type="scientific">Rhodotorula graminis (strain WP1)</name>
    <dbReference type="NCBI Taxonomy" id="578459"/>
    <lineage>
        <taxon>Eukaryota</taxon>
        <taxon>Fungi</taxon>
        <taxon>Dikarya</taxon>
        <taxon>Basidiomycota</taxon>
        <taxon>Pucciniomycotina</taxon>
        <taxon>Microbotryomycetes</taxon>
        <taxon>Sporidiobolales</taxon>
        <taxon>Sporidiobolaceae</taxon>
        <taxon>Rhodotorula</taxon>
    </lineage>
</organism>
<dbReference type="SUPFAM" id="SSF52047">
    <property type="entry name" value="RNI-like"/>
    <property type="match status" value="1"/>
</dbReference>
<evidence type="ECO:0000313" key="1">
    <source>
        <dbReference type="EMBL" id="KPV77535.1"/>
    </source>
</evidence>
<name>A0A194SAP9_RHOGW</name>
<sequence length="451" mass="50687">MATFNDLPIELVRRIWSFLARDRAGKRHLCTAVVPDVRRHNFRSTFISSAERLHTFASLVSRPDPLSWWFVGIKGVAESVRDLELYHIGVPSRTKDAVASERIFASMALILRRCRGLERLFCHGPSAMPVLLSSLPAPPLDLLKLKEISLYEFGTYSETSPSYGHFARLRRFPALRDLVIDCMWHEGEAFGAVQTYRPPVTGPSPVTNLSLSAGESLTTPAAAVFIADFAQLTRLEITLRGGVDLGSLLQACPVALKVLTIHYCEELLEGEEEVDPVNVEADLARFVHLRELTLGKGTFSPTCELFPILSSHEARLRTLTLEPGTTLVADKLRNFVFARGGPSRQLEYLVLDSVSFYSYPRPSLFPNRRDVIDGTFRFERRWILPQWTRRFGLGDARAVMAAANRVGVRLEGTVVEAVEYDAVRASEEAYLQTRRDESLYSLRTLFKEVEG</sequence>
<dbReference type="RefSeq" id="XP_018273584.1">
    <property type="nucleotide sequence ID" value="XM_018413901.1"/>
</dbReference>
<accession>A0A194SAP9</accession>
<evidence type="ECO:0000313" key="2">
    <source>
        <dbReference type="Proteomes" id="UP000053890"/>
    </source>
</evidence>
<dbReference type="OrthoDB" id="2736594at2759"/>